<comment type="caution">
    <text evidence="1">The sequence shown here is derived from an EMBL/GenBank/DDBJ whole genome shotgun (WGS) entry which is preliminary data.</text>
</comment>
<organism evidence="1 2">
    <name type="scientific">Sulfitobacter noctilucicola</name>
    <dbReference type="NCBI Taxonomy" id="1342301"/>
    <lineage>
        <taxon>Bacteria</taxon>
        <taxon>Pseudomonadati</taxon>
        <taxon>Pseudomonadota</taxon>
        <taxon>Alphaproteobacteria</taxon>
        <taxon>Rhodobacterales</taxon>
        <taxon>Roseobacteraceae</taxon>
        <taxon>Sulfitobacter</taxon>
    </lineage>
</organism>
<accession>A0A7W6Q3T8</accession>
<proteinExistence type="predicted"/>
<reference evidence="1 2" key="1">
    <citation type="submission" date="2020-08" db="EMBL/GenBank/DDBJ databases">
        <title>Genomic Encyclopedia of Type Strains, Phase IV (KMG-IV): sequencing the most valuable type-strain genomes for metagenomic binning, comparative biology and taxonomic classification.</title>
        <authorList>
            <person name="Goeker M."/>
        </authorList>
    </citation>
    <scope>NUCLEOTIDE SEQUENCE [LARGE SCALE GENOMIC DNA]</scope>
    <source>
        <strain evidence="1 2">DSM 101015</strain>
    </source>
</reference>
<gene>
    <name evidence="1" type="ORF">GGR93_000013</name>
</gene>
<name>A0A7W6Q3T8_9RHOB</name>
<dbReference type="EMBL" id="JACIFU010000001">
    <property type="protein sequence ID" value="MBB4172252.1"/>
    <property type="molecule type" value="Genomic_DNA"/>
</dbReference>
<protein>
    <submittedName>
        <fullName evidence="1">Uncharacterized protein</fullName>
    </submittedName>
</protein>
<dbReference type="AlphaFoldDB" id="A0A7W6Q3T8"/>
<evidence type="ECO:0000313" key="1">
    <source>
        <dbReference type="EMBL" id="MBB4172252.1"/>
    </source>
</evidence>
<keyword evidence="2" id="KW-1185">Reference proteome</keyword>
<sequence length="31" mass="3455">MPQTKMGRENSRRWGAIKGVVRGIKGLLAFP</sequence>
<dbReference type="Proteomes" id="UP000565745">
    <property type="component" value="Unassembled WGS sequence"/>
</dbReference>
<evidence type="ECO:0000313" key="2">
    <source>
        <dbReference type="Proteomes" id="UP000565745"/>
    </source>
</evidence>